<evidence type="ECO:0000259" key="5">
    <source>
        <dbReference type="PROSITE" id="PS50977"/>
    </source>
</evidence>
<dbReference type="InterPro" id="IPR025996">
    <property type="entry name" value="MT1864/Rv1816-like_C"/>
</dbReference>
<proteinExistence type="predicted"/>
<dbReference type="GO" id="GO:0000976">
    <property type="term" value="F:transcription cis-regulatory region binding"/>
    <property type="evidence" value="ECO:0007669"/>
    <property type="project" value="TreeGrafter"/>
</dbReference>
<gene>
    <name evidence="6" type="ordered locus">Snas_0930</name>
</gene>
<dbReference type="eggNOG" id="COG1309">
    <property type="taxonomic scope" value="Bacteria"/>
</dbReference>
<protein>
    <submittedName>
        <fullName evidence="6">Transcriptional regulator, TetR family</fullName>
    </submittedName>
</protein>
<keyword evidence="3" id="KW-0804">Transcription</keyword>
<evidence type="ECO:0000256" key="1">
    <source>
        <dbReference type="ARBA" id="ARBA00023015"/>
    </source>
</evidence>
<evidence type="ECO:0000313" key="7">
    <source>
        <dbReference type="Proteomes" id="UP000000844"/>
    </source>
</evidence>
<dbReference type="PANTHER" id="PTHR30055:SF234">
    <property type="entry name" value="HTH-TYPE TRANSCRIPTIONAL REGULATOR BETI"/>
    <property type="match status" value="1"/>
</dbReference>
<name>D3Q932_STANL</name>
<keyword evidence="2 4" id="KW-0238">DNA-binding</keyword>
<dbReference type="InterPro" id="IPR036271">
    <property type="entry name" value="Tet_transcr_reg_TetR-rel_C_sf"/>
</dbReference>
<dbReference type="STRING" id="446470.Snas_0930"/>
<dbReference type="SUPFAM" id="SSF46689">
    <property type="entry name" value="Homeodomain-like"/>
    <property type="match status" value="1"/>
</dbReference>
<dbReference type="OrthoDB" id="4641396at2"/>
<dbReference type="Pfam" id="PF13305">
    <property type="entry name" value="TetR_C_33"/>
    <property type="match status" value="1"/>
</dbReference>
<evidence type="ECO:0000313" key="6">
    <source>
        <dbReference type="EMBL" id="ADD40641.1"/>
    </source>
</evidence>
<sequence>MSTQTRKERERAQRHQLIITTARELAEADGWDAVTTRKLSERIEYSQPVLYSHFKGKRAIMDAVILEGCAELAVLMREARTRARRPDTALTAVADAYMDFGREHPATFDAMFTLPSDLPFGPEAPQPLKDAFAELYAVFSPLAGSRDPMVFTEVGWSAIHGVAVLDRSGRLPPQDANKRLSILVKQLLAPEPGD</sequence>
<feature type="DNA-binding region" description="H-T-H motif" evidence="4">
    <location>
        <begin position="35"/>
        <end position="54"/>
    </location>
</feature>
<accession>D3Q932</accession>
<dbReference type="SUPFAM" id="SSF48498">
    <property type="entry name" value="Tetracyclin repressor-like, C-terminal domain"/>
    <property type="match status" value="1"/>
</dbReference>
<dbReference type="PROSITE" id="PS50977">
    <property type="entry name" value="HTH_TETR_2"/>
    <property type="match status" value="1"/>
</dbReference>
<dbReference type="RefSeq" id="WP_013016212.1">
    <property type="nucleotide sequence ID" value="NC_013947.1"/>
</dbReference>
<dbReference type="InterPro" id="IPR009057">
    <property type="entry name" value="Homeodomain-like_sf"/>
</dbReference>
<dbReference type="KEGG" id="sna:Snas_0930"/>
<keyword evidence="7" id="KW-1185">Reference proteome</keyword>
<dbReference type="InterPro" id="IPR050109">
    <property type="entry name" value="HTH-type_TetR-like_transc_reg"/>
</dbReference>
<dbReference type="Gene3D" id="1.10.357.10">
    <property type="entry name" value="Tetracycline Repressor, domain 2"/>
    <property type="match status" value="1"/>
</dbReference>
<dbReference type="GO" id="GO:0003700">
    <property type="term" value="F:DNA-binding transcription factor activity"/>
    <property type="evidence" value="ECO:0007669"/>
    <property type="project" value="TreeGrafter"/>
</dbReference>
<organism evidence="6 7">
    <name type="scientific">Stackebrandtia nassauensis (strain DSM 44728 / CIP 108903 / NRRL B-16338 / NBRC 102104 / LLR-40K-21)</name>
    <dbReference type="NCBI Taxonomy" id="446470"/>
    <lineage>
        <taxon>Bacteria</taxon>
        <taxon>Bacillati</taxon>
        <taxon>Actinomycetota</taxon>
        <taxon>Actinomycetes</taxon>
        <taxon>Glycomycetales</taxon>
        <taxon>Glycomycetaceae</taxon>
        <taxon>Stackebrandtia</taxon>
    </lineage>
</organism>
<dbReference type="PANTHER" id="PTHR30055">
    <property type="entry name" value="HTH-TYPE TRANSCRIPTIONAL REGULATOR RUTR"/>
    <property type="match status" value="1"/>
</dbReference>
<evidence type="ECO:0000256" key="4">
    <source>
        <dbReference type="PROSITE-ProRule" id="PRU00335"/>
    </source>
</evidence>
<dbReference type="HOGENOM" id="CLU_069356_40_3_11"/>
<dbReference type="AlphaFoldDB" id="D3Q932"/>
<dbReference type="EMBL" id="CP001778">
    <property type="protein sequence ID" value="ADD40641.1"/>
    <property type="molecule type" value="Genomic_DNA"/>
</dbReference>
<reference evidence="6 7" key="1">
    <citation type="journal article" date="2009" name="Stand. Genomic Sci.">
        <title>Complete genome sequence of Stackebrandtia nassauensis type strain (LLR-40K-21).</title>
        <authorList>
            <person name="Munk C."/>
            <person name="Lapidus A."/>
            <person name="Copeland A."/>
            <person name="Jando M."/>
            <person name="Mayilraj S."/>
            <person name="Glavina Del Rio T."/>
            <person name="Nolan M."/>
            <person name="Chen F."/>
            <person name="Lucas S."/>
            <person name="Tice H."/>
            <person name="Cheng J.F."/>
            <person name="Han C."/>
            <person name="Detter J.C."/>
            <person name="Bruce D."/>
            <person name="Goodwin L."/>
            <person name="Chain P."/>
            <person name="Pitluck S."/>
            <person name="Goker M."/>
            <person name="Ovchinikova G."/>
            <person name="Pati A."/>
            <person name="Ivanova N."/>
            <person name="Mavromatis K."/>
            <person name="Chen A."/>
            <person name="Palaniappan K."/>
            <person name="Land M."/>
            <person name="Hauser L."/>
            <person name="Chang Y.J."/>
            <person name="Jeffries C.D."/>
            <person name="Bristow J."/>
            <person name="Eisen J.A."/>
            <person name="Markowitz V."/>
            <person name="Hugenholtz P."/>
            <person name="Kyrpides N.C."/>
            <person name="Klenk H.P."/>
        </authorList>
    </citation>
    <scope>NUCLEOTIDE SEQUENCE [LARGE SCALE GENOMIC DNA]</scope>
    <source>
        <strain evidence="7">DSM 44728 / CIP 108903 / NRRL B-16338 / NBRC 102104 / LLR-40K-21</strain>
    </source>
</reference>
<dbReference type="Proteomes" id="UP000000844">
    <property type="component" value="Chromosome"/>
</dbReference>
<dbReference type="Pfam" id="PF00440">
    <property type="entry name" value="TetR_N"/>
    <property type="match status" value="1"/>
</dbReference>
<dbReference type="InterPro" id="IPR001647">
    <property type="entry name" value="HTH_TetR"/>
</dbReference>
<feature type="domain" description="HTH tetR-type" evidence="5">
    <location>
        <begin position="12"/>
        <end position="72"/>
    </location>
</feature>
<keyword evidence="1" id="KW-0805">Transcription regulation</keyword>
<evidence type="ECO:0000256" key="3">
    <source>
        <dbReference type="ARBA" id="ARBA00023163"/>
    </source>
</evidence>
<evidence type="ECO:0000256" key="2">
    <source>
        <dbReference type="ARBA" id="ARBA00023125"/>
    </source>
</evidence>